<sequence>MNIRHSRPVLAAVVAAVGFLVSTAPSFAQSGPPTGRLTCNVGGGLGLVVTSQRPMNCTFTPRRGPAQRYVGVVRNFGLDLGTIRSSTMSWRVYGPYARAPLGALSGQYAGATAGASAGVGGSANLLVGGNNNEVTLQPLSLQGSRGVNVALGVTGFELNLVRPGRRR</sequence>
<dbReference type="OrthoDB" id="7362478at2"/>
<evidence type="ECO:0000256" key="1">
    <source>
        <dbReference type="SAM" id="SignalP"/>
    </source>
</evidence>
<keyword evidence="1" id="KW-0732">Signal</keyword>
<name>A0A0N1N317_9HYPH</name>
<reference evidence="2 3" key="1">
    <citation type="submission" date="2015-07" db="EMBL/GenBank/DDBJ databases">
        <title>Whole genome sequencing of Bosea vaviloviae isolated from cave pool.</title>
        <authorList>
            <person name="Tan N.E.H."/>
            <person name="Lee Y.P."/>
            <person name="Gan H.M."/>
            <person name="Barton H."/>
            <person name="Savka M.A."/>
        </authorList>
    </citation>
    <scope>NUCLEOTIDE SEQUENCE [LARGE SCALE GENOMIC DNA]</scope>
    <source>
        <strain evidence="2 3">SD260</strain>
    </source>
</reference>
<dbReference type="AlphaFoldDB" id="A0A0N1N317"/>
<accession>A0A0N1N317</accession>
<dbReference type="InterPro" id="IPR009333">
    <property type="entry name" value="DUF992"/>
</dbReference>
<dbReference type="Pfam" id="PF06186">
    <property type="entry name" value="DUF992"/>
    <property type="match status" value="1"/>
</dbReference>
<organism evidence="2 3">
    <name type="scientific">Bosea vaviloviae</name>
    <dbReference type="NCBI Taxonomy" id="1526658"/>
    <lineage>
        <taxon>Bacteria</taxon>
        <taxon>Pseudomonadati</taxon>
        <taxon>Pseudomonadota</taxon>
        <taxon>Alphaproteobacteria</taxon>
        <taxon>Hyphomicrobiales</taxon>
        <taxon>Boseaceae</taxon>
        <taxon>Bosea</taxon>
    </lineage>
</organism>
<gene>
    <name evidence="2" type="ORF">AE618_17785</name>
</gene>
<feature type="signal peptide" evidence="1">
    <location>
        <begin position="1"/>
        <end position="28"/>
    </location>
</feature>
<evidence type="ECO:0000313" key="2">
    <source>
        <dbReference type="EMBL" id="KPH79690.1"/>
    </source>
</evidence>
<proteinExistence type="predicted"/>
<evidence type="ECO:0000313" key="3">
    <source>
        <dbReference type="Proteomes" id="UP000037822"/>
    </source>
</evidence>
<evidence type="ECO:0008006" key="4">
    <source>
        <dbReference type="Google" id="ProtNLM"/>
    </source>
</evidence>
<dbReference type="EMBL" id="LGSZ01000048">
    <property type="protein sequence ID" value="KPH79690.1"/>
    <property type="molecule type" value="Genomic_DNA"/>
</dbReference>
<keyword evidence="3" id="KW-1185">Reference proteome</keyword>
<feature type="chain" id="PRO_5005878467" description="DUF992 domain-containing protein" evidence="1">
    <location>
        <begin position="29"/>
        <end position="167"/>
    </location>
</feature>
<dbReference type="RefSeq" id="WP_054210366.1">
    <property type="nucleotide sequence ID" value="NZ_LGSZ01000048.1"/>
</dbReference>
<dbReference type="PATRIC" id="fig|1526658.3.peg.311"/>
<dbReference type="Proteomes" id="UP000037822">
    <property type="component" value="Unassembled WGS sequence"/>
</dbReference>
<protein>
    <recommendedName>
        <fullName evidence="4">DUF992 domain-containing protein</fullName>
    </recommendedName>
</protein>
<comment type="caution">
    <text evidence="2">The sequence shown here is derived from an EMBL/GenBank/DDBJ whole genome shotgun (WGS) entry which is preliminary data.</text>
</comment>